<dbReference type="AlphaFoldDB" id="M5U8N2"/>
<gene>
    <name evidence="1" type="ORF">RSSM_00893</name>
</gene>
<evidence type="ECO:0000313" key="2">
    <source>
        <dbReference type="Proteomes" id="UP000011885"/>
    </source>
</evidence>
<protein>
    <submittedName>
        <fullName evidence="1">Uncharacterized protein</fullName>
    </submittedName>
</protein>
<dbReference type="Proteomes" id="UP000011885">
    <property type="component" value="Unassembled WGS sequence"/>
</dbReference>
<dbReference type="EMBL" id="ANOH01000075">
    <property type="protein sequence ID" value="EMI57639.1"/>
    <property type="molecule type" value="Genomic_DNA"/>
</dbReference>
<sequence>MPIPTGNFRSRVSLRRDLVFYFRSVFGEWIVLKTLVLQDL</sequence>
<comment type="caution">
    <text evidence="1">The sequence shown here is derived from an EMBL/GenBank/DDBJ whole genome shotgun (WGS) entry which is preliminary data.</text>
</comment>
<name>M5U8N2_9BACT</name>
<dbReference type="PATRIC" id="fig|1263870.3.peg.975"/>
<accession>M5U8N2</accession>
<evidence type="ECO:0000313" key="1">
    <source>
        <dbReference type="EMBL" id="EMI57639.1"/>
    </source>
</evidence>
<reference evidence="1 2" key="1">
    <citation type="journal article" date="2013" name="Mar. Genomics">
        <title>Expression of sulfatases in Rhodopirellula baltica and the diversity of sulfatases in the genus Rhodopirellula.</title>
        <authorList>
            <person name="Wegner C.E."/>
            <person name="Richter-Heitmann T."/>
            <person name="Klindworth A."/>
            <person name="Klockow C."/>
            <person name="Richter M."/>
            <person name="Achstetter T."/>
            <person name="Glockner F.O."/>
            <person name="Harder J."/>
        </authorList>
    </citation>
    <scope>NUCLEOTIDE SEQUENCE [LARGE SCALE GENOMIC DNA]</scope>
    <source>
        <strain evidence="1 2">SM41</strain>
    </source>
</reference>
<organism evidence="1 2">
    <name type="scientific">Rhodopirellula sallentina SM41</name>
    <dbReference type="NCBI Taxonomy" id="1263870"/>
    <lineage>
        <taxon>Bacteria</taxon>
        <taxon>Pseudomonadati</taxon>
        <taxon>Planctomycetota</taxon>
        <taxon>Planctomycetia</taxon>
        <taxon>Pirellulales</taxon>
        <taxon>Pirellulaceae</taxon>
        <taxon>Rhodopirellula</taxon>
    </lineage>
</organism>
<proteinExistence type="predicted"/>
<keyword evidence="2" id="KW-1185">Reference proteome</keyword>